<dbReference type="OrthoDB" id="883593at2"/>
<organism evidence="1 2">
    <name type="scientific">Flavobacterium branchiophilum</name>
    <dbReference type="NCBI Taxonomy" id="55197"/>
    <lineage>
        <taxon>Bacteria</taxon>
        <taxon>Pseudomonadati</taxon>
        <taxon>Bacteroidota</taxon>
        <taxon>Flavobacteriia</taxon>
        <taxon>Flavobacteriales</taxon>
        <taxon>Flavobacteriaceae</taxon>
        <taxon>Flavobacterium</taxon>
    </lineage>
</organism>
<accession>A0A2H3KAF0</accession>
<evidence type="ECO:0000313" key="2">
    <source>
        <dbReference type="Proteomes" id="UP000220828"/>
    </source>
</evidence>
<dbReference type="EMBL" id="PCMW01000058">
    <property type="protein sequence ID" value="PDS23546.1"/>
    <property type="molecule type" value="Genomic_DNA"/>
</dbReference>
<evidence type="ECO:0008006" key="3">
    <source>
        <dbReference type="Google" id="ProtNLM"/>
    </source>
</evidence>
<protein>
    <recommendedName>
        <fullName evidence="3">TonB C-terminal domain-containing protein</fullName>
    </recommendedName>
</protein>
<dbReference type="RefSeq" id="WP_097554409.1">
    <property type="nucleotide sequence ID" value="NZ_PCMW01000058.1"/>
</dbReference>
<proteinExistence type="predicted"/>
<sequence length="169" mass="19816">MIKILNFLLFIPLISLAQEKSEHKSVYPNYVGDIEFNATIDNKDFELCNSKHIFQYFNNSGGLEYEGEKLAIEKEFTEKYKSEIVINETGLIRINFVVNCKGKTDRFRLISMGENYEEKVFAPTITDQLMRITKNLNGWKGKKYKGKDIDYYQYLIFKIENGQLKEILP</sequence>
<name>A0A2H3KAF0_9FLAO</name>
<comment type="caution">
    <text evidence="1">The sequence shown here is derived from an EMBL/GenBank/DDBJ whole genome shotgun (WGS) entry which is preliminary data.</text>
</comment>
<gene>
    <name evidence="1" type="ORF">B0A77_10595</name>
</gene>
<evidence type="ECO:0000313" key="1">
    <source>
        <dbReference type="EMBL" id="PDS23546.1"/>
    </source>
</evidence>
<dbReference type="Proteomes" id="UP000220828">
    <property type="component" value="Unassembled WGS sequence"/>
</dbReference>
<reference evidence="1 2" key="1">
    <citation type="submission" date="2017-09" db="EMBL/GenBank/DDBJ databases">
        <title>Whole genomes of Flavobacteriaceae.</title>
        <authorList>
            <person name="Stine C."/>
            <person name="Li C."/>
            <person name="Tadesse D."/>
        </authorList>
    </citation>
    <scope>NUCLEOTIDE SEQUENCE [LARGE SCALE GENOMIC DNA]</scope>
    <source>
        <strain evidence="1 2">ATCC 35036</strain>
    </source>
</reference>
<dbReference type="AlphaFoldDB" id="A0A2H3KAF0"/>